<proteinExistence type="predicted"/>
<name>A0AAW9A8A0_9BACL</name>
<keyword evidence="3" id="KW-1185">Reference proteome</keyword>
<organism evidence="2 3">
    <name type="scientific">Sporosarcina thermotolerans</name>
    <dbReference type="NCBI Taxonomy" id="633404"/>
    <lineage>
        <taxon>Bacteria</taxon>
        <taxon>Bacillati</taxon>
        <taxon>Bacillota</taxon>
        <taxon>Bacilli</taxon>
        <taxon>Bacillales</taxon>
        <taxon>Caryophanaceae</taxon>
        <taxon>Sporosarcina</taxon>
    </lineage>
</organism>
<comment type="caution">
    <text evidence="2">The sequence shown here is derived from an EMBL/GenBank/DDBJ whole genome shotgun (WGS) entry which is preliminary data.</text>
</comment>
<reference evidence="2 3" key="1">
    <citation type="submission" date="2023-06" db="EMBL/GenBank/DDBJ databases">
        <title>Sporosarcina sp. nov., isolated from Korean traditional fermented seafood 'Jeotgal'.</title>
        <authorList>
            <person name="Yang A.I."/>
            <person name="Shin N.-R."/>
        </authorList>
    </citation>
    <scope>NUCLEOTIDE SEQUENCE [LARGE SCALE GENOMIC DNA]</scope>
    <source>
        <strain evidence="2 3">KCTC43456</strain>
    </source>
</reference>
<evidence type="ECO:0000313" key="3">
    <source>
        <dbReference type="Proteomes" id="UP001271648"/>
    </source>
</evidence>
<feature type="transmembrane region" description="Helical" evidence="1">
    <location>
        <begin position="21"/>
        <end position="40"/>
    </location>
</feature>
<dbReference type="RefSeq" id="WP_317939955.1">
    <property type="nucleotide sequence ID" value="NZ_JAUBDJ010000001.1"/>
</dbReference>
<evidence type="ECO:0000256" key="1">
    <source>
        <dbReference type="SAM" id="Phobius"/>
    </source>
</evidence>
<dbReference type="InterPro" id="IPR021598">
    <property type="entry name" value="DUF3221"/>
</dbReference>
<evidence type="ECO:0000313" key="2">
    <source>
        <dbReference type="EMBL" id="MDW0115353.1"/>
    </source>
</evidence>
<dbReference type="Pfam" id="PF11518">
    <property type="entry name" value="DUF3221"/>
    <property type="match status" value="1"/>
</dbReference>
<keyword evidence="1" id="KW-1133">Transmembrane helix</keyword>
<dbReference type="AlphaFoldDB" id="A0AAW9A8A0"/>
<protein>
    <submittedName>
        <fullName evidence="2">DUF3221 domain-containing protein</fullName>
    </submittedName>
</protein>
<sequence>MNKNGERGVFLVTYRYPSYKRLLVTCLLVLALSFLFNGLLSNQRSSVDVIDMPDDYITIEGYVVSKRIDTVWLAKEPVSVWGRLTGYFTSNYGMDSIIVSKHNVAENHNIFDDLKINQEVRVYGDNLRESLPGKIAAYYIEIISND</sequence>
<keyword evidence="1" id="KW-0472">Membrane</keyword>
<dbReference type="Proteomes" id="UP001271648">
    <property type="component" value="Unassembled WGS sequence"/>
</dbReference>
<gene>
    <name evidence="2" type="ORF">QTL97_00165</name>
</gene>
<accession>A0AAW9A8A0</accession>
<keyword evidence="1" id="KW-0812">Transmembrane</keyword>
<dbReference type="EMBL" id="JAUBDJ010000001">
    <property type="protein sequence ID" value="MDW0115353.1"/>
    <property type="molecule type" value="Genomic_DNA"/>
</dbReference>